<dbReference type="GO" id="GO:0000978">
    <property type="term" value="F:RNA polymerase II cis-regulatory region sequence-specific DNA binding"/>
    <property type="evidence" value="ECO:0007669"/>
    <property type="project" value="TreeGrafter"/>
</dbReference>
<evidence type="ECO:0000256" key="4">
    <source>
        <dbReference type="ARBA" id="ARBA00023163"/>
    </source>
</evidence>
<dbReference type="Proteomes" id="UP000258309">
    <property type="component" value="Unassembled WGS sequence"/>
</dbReference>
<dbReference type="AlphaFoldDB" id="A0A3E2GXT3"/>
<evidence type="ECO:0000256" key="1">
    <source>
        <dbReference type="ARBA" id="ARBA00022723"/>
    </source>
</evidence>
<evidence type="ECO:0000259" key="7">
    <source>
        <dbReference type="PROSITE" id="PS50048"/>
    </source>
</evidence>
<feature type="domain" description="Zn(2)-C6 fungal-type" evidence="7">
    <location>
        <begin position="43"/>
        <end position="73"/>
    </location>
</feature>
<sequence length="901" mass="101279">MSEDSVSNGPDVETRASNTLSNSKRPRPKNDSQSRPRKLARQACTACRAKKIRCDAMLPKCAYCIVHDCECIFPPIYKRALCSQSHVDALQEKIKEYEAILTKERLITCSKDGNGVTLAQQPTRALEENHYHPSKQTLTVEESLPSICGEEDDETVGNEDDSIITDGMVQYTATSPQGLDDDGFFTESSNLNFAMYLTTTVQGRRLCHVRDGVSRGSGGSLQKAKLLGSPSRPKVSGYDMANFSGHDDNGDYFKQTLASPELQSLPLRHMAEDLLDRYFRIINIVWPFLLEDVTRDRFNRMWMSSQPQNPVWMAQLNLIMSLACQFYDEESVGNESLPKIYDAGKQFYRRARCFIIPSMFTGNSIGMLQNLLLMVQYQQGTMRANQCWLTIGYAIRMAQGLGLHLLISEDTSLPIIDVELRKRLWWGCFCLDRVSSMIYGRPLGISERTSCNFDGELPKPIDDKYLAQDQPQPKDVPSINAFLGCNVELYAIMDSILEKLSQTSNVQKCQDMNTNGSSSSPQGIASIENNALHLLTTIVQLDKLLLNWHANLPTYLKFLLDKVTCDNTLSPQIQRQRNILRSRFLGMRVLLHRQTILVLLQNSDKRIWHHGTTTSWLALFSNVTYAAEASDTPPAEAGGQQPSLEAVIARHSARICVSSALLQIESIDTLRPIRRTGAWWWNFHFLFNSLCVLIGAMAMKPEDMAVVVPDLQMAEVMVQRGLRNIHELGERGGDSIWHSERFLRRLMRTTRHHIEVCWPMHERILPLQFFRLLTVLWPRKNHHGQLQTDVPSGSTPDLWETLATMAGPIPAPNDDLNTSYLNYFSLASNGPGTTNTPNGGGLEKHSSELGMEGIFPFDVAGDNDPSGFSSGTSDLNALERLFYTSSGEWHTFDGPQSSTLM</sequence>
<proteinExistence type="predicted"/>
<dbReference type="OrthoDB" id="424974at2759"/>
<reference evidence="8 9" key="1">
    <citation type="submission" date="2018-05" db="EMBL/GenBank/DDBJ databases">
        <title>Draft genome sequence of Scytalidium lignicola DSM 105466, a ubiquitous saprotrophic fungus.</title>
        <authorList>
            <person name="Buettner E."/>
            <person name="Gebauer A.M."/>
            <person name="Hofrichter M."/>
            <person name="Liers C."/>
            <person name="Kellner H."/>
        </authorList>
    </citation>
    <scope>NUCLEOTIDE SEQUENCE [LARGE SCALE GENOMIC DNA]</scope>
    <source>
        <strain evidence="8 9">DSM 105466</strain>
    </source>
</reference>
<dbReference type="PANTHER" id="PTHR47424">
    <property type="entry name" value="REGULATORY PROTEIN GAL4"/>
    <property type="match status" value="1"/>
</dbReference>
<dbReference type="SUPFAM" id="SSF57701">
    <property type="entry name" value="Zn2/Cys6 DNA-binding domain"/>
    <property type="match status" value="1"/>
</dbReference>
<evidence type="ECO:0000313" key="9">
    <source>
        <dbReference type="Proteomes" id="UP000258309"/>
    </source>
</evidence>
<dbReference type="GO" id="GO:0000981">
    <property type="term" value="F:DNA-binding transcription factor activity, RNA polymerase II-specific"/>
    <property type="evidence" value="ECO:0007669"/>
    <property type="project" value="InterPro"/>
</dbReference>
<evidence type="ECO:0000313" key="8">
    <source>
        <dbReference type="EMBL" id="RFU25946.1"/>
    </source>
</evidence>
<name>A0A3E2GXT3_SCYLI</name>
<dbReference type="GO" id="GO:0008270">
    <property type="term" value="F:zinc ion binding"/>
    <property type="evidence" value="ECO:0007669"/>
    <property type="project" value="InterPro"/>
</dbReference>
<dbReference type="GO" id="GO:0000435">
    <property type="term" value="P:positive regulation of transcription from RNA polymerase II promoter by galactose"/>
    <property type="evidence" value="ECO:0007669"/>
    <property type="project" value="TreeGrafter"/>
</dbReference>
<dbReference type="InterPro" id="IPR036864">
    <property type="entry name" value="Zn2-C6_fun-type_DNA-bd_sf"/>
</dbReference>
<accession>A0A3E2GXT3</accession>
<organism evidence="8 9">
    <name type="scientific">Scytalidium lignicola</name>
    <name type="common">Hyphomycete</name>
    <dbReference type="NCBI Taxonomy" id="5539"/>
    <lineage>
        <taxon>Eukaryota</taxon>
        <taxon>Fungi</taxon>
        <taxon>Dikarya</taxon>
        <taxon>Ascomycota</taxon>
        <taxon>Pezizomycotina</taxon>
        <taxon>Leotiomycetes</taxon>
        <taxon>Leotiomycetes incertae sedis</taxon>
        <taxon>Scytalidium</taxon>
    </lineage>
</organism>
<dbReference type="GO" id="GO:0006351">
    <property type="term" value="P:DNA-templated transcription"/>
    <property type="evidence" value="ECO:0007669"/>
    <property type="project" value="InterPro"/>
</dbReference>
<dbReference type="CDD" id="cd00067">
    <property type="entry name" value="GAL4"/>
    <property type="match status" value="1"/>
</dbReference>
<dbReference type="Pfam" id="PF00172">
    <property type="entry name" value="Zn_clus"/>
    <property type="match status" value="1"/>
</dbReference>
<gene>
    <name evidence="8" type="ORF">B7463_g10395</name>
</gene>
<comment type="caution">
    <text evidence="8">The sequence shown here is derived from an EMBL/GenBank/DDBJ whole genome shotgun (WGS) entry which is preliminary data.</text>
</comment>
<dbReference type="GO" id="GO:0005634">
    <property type="term" value="C:nucleus"/>
    <property type="evidence" value="ECO:0007669"/>
    <property type="project" value="TreeGrafter"/>
</dbReference>
<evidence type="ECO:0000256" key="6">
    <source>
        <dbReference type="SAM" id="MobiDB-lite"/>
    </source>
</evidence>
<keyword evidence="1" id="KW-0479">Metal-binding</keyword>
<dbReference type="InterPro" id="IPR007219">
    <property type="entry name" value="XnlR_reg_dom"/>
</dbReference>
<dbReference type="Pfam" id="PF04082">
    <property type="entry name" value="Fungal_trans"/>
    <property type="match status" value="1"/>
</dbReference>
<dbReference type="EMBL" id="NCSJ02000294">
    <property type="protein sequence ID" value="RFU25946.1"/>
    <property type="molecule type" value="Genomic_DNA"/>
</dbReference>
<keyword evidence="3" id="KW-0238">DNA-binding</keyword>
<keyword evidence="5" id="KW-0539">Nucleus</keyword>
<dbReference type="SMART" id="SM00066">
    <property type="entry name" value="GAL4"/>
    <property type="match status" value="1"/>
</dbReference>
<keyword evidence="9" id="KW-1185">Reference proteome</keyword>
<protein>
    <recommendedName>
        <fullName evidence="7">Zn(2)-C6 fungal-type domain-containing protein</fullName>
    </recommendedName>
</protein>
<keyword evidence="4" id="KW-0804">Transcription</keyword>
<dbReference type="SMART" id="SM00906">
    <property type="entry name" value="Fungal_trans"/>
    <property type="match status" value="1"/>
</dbReference>
<dbReference type="PROSITE" id="PS50048">
    <property type="entry name" value="ZN2_CY6_FUNGAL_2"/>
    <property type="match status" value="1"/>
</dbReference>
<keyword evidence="2" id="KW-0805">Transcription regulation</keyword>
<evidence type="ECO:0000256" key="2">
    <source>
        <dbReference type="ARBA" id="ARBA00023015"/>
    </source>
</evidence>
<dbReference type="Gene3D" id="4.10.240.10">
    <property type="entry name" value="Zn(2)-C6 fungal-type DNA-binding domain"/>
    <property type="match status" value="1"/>
</dbReference>
<dbReference type="PANTHER" id="PTHR47424:SF3">
    <property type="entry name" value="REGULATORY PROTEIN GAL4"/>
    <property type="match status" value="1"/>
</dbReference>
<feature type="region of interest" description="Disordered" evidence="6">
    <location>
        <begin position="1"/>
        <end position="37"/>
    </location>
</feature>
<dbReference type="InterPro" id="IPR001138">
    <property type="entry name" value="Zn2Cys6_DnaBD"/>
</dbReference>
<dbReference type="PROSITE" id="PS00463">
    <property type="entry name" value="ZN2_CY6_FUNGAL_1"/>
    <property type="match status" value="1"/>
</dbReference>
<dbReference type="InterPro" id="IPR051127">
    <property type="entry name" value="Fungal_SecMet_Regulators"/>
</dbReference>
<feature type="non-terminal residue" evidence="8">
    <location>
        <position position="1"/>
    </location>
</feature>
<dbReference type="CDD" id="cd12148">
    <property type="entry name" value="fungal_TF_MHR"/>
    <property type="match status" value="1"/>
</dbReference>
<evidence type="ECO:0000256" key="5">
    <source>
        <dbReference type="ARBA" id="ARBA00023242"/>
    </source>
</evidence>
<feature type="non-terminal residue" evidence="8">
    <location>
        <position position="901"/>
    </location>
</feature>
<evidence type="ECO:0000256" key="3">
    <source>
        <dbReference type="ARBA" id="ARBA00023125"/>
    </source>
</evidence>